<dbReference type="Gene3D" id="3.30.70.270">
    <property type="match status" value="1"/>
</dbReference>
<dbReference type="Gene3D" id="3.20.20.450">
    <property type="entry name" value="EAL domain"/>
    <property type="match status" value="1"/>
</dbReference>
<dbReference type="AlphaFoldDB" id="A0A486XTS9"/>
<dbReference type="Pfam" id="PF00990">
    <property type="entry name" value="GGDEF"/>
    <property type="match status" value="1"/>
</dbReference>
<dbReference type="SUPFAM" id="SSF141868">
    <property type="entry name" value="EAL domain-like"/>
    <property type="match status" value="1"/>
</dbReference>
<dbReference type="InterPro" id="IPR029787">
    <property type="entry name" value="Nucleotide_cyclase"/>
</dbReference>
<evidence type="ECO:0000259" key="3">
    <source>
        <dbReference type="PROSITE" id="PS50883"/>
    </source>
</evidence>
<name>A0A486XTS9_9GAMM</name>
<evidence type="ECO:0000256" key="2">
    <source>
        <dbReference type="ARBA" id="ARBA00022636"/>
    </source>
</evidence>
<dbReference type="InterPro" id="IPR035919">
    <property type="entry name" value="EAL_sf"/>
</dbReference>
<dbReference type="InterPro" id="IPR043128">
    <property type="entry name" value="Rev_trsase/Diguanyl_cyclase"/>
</dbReference>
<protein>
    <recommendedName>
        <fullName evidence="1">cyclic-guanylate-specific phosphodiesterase</fullName>
        <ecNumber evidence="1">3.1.4.52</ecNumber>
    </recommendedName>
</protein>
<dbReference type="InterPro" id="IPR050706">
    <property type="entry name" value="Cyclic-di-GMP_PDE-like"/>
</dbReference>
<dbReference type="PANTHER" id="PTHR33121">
    <property type="entry name" value="CYCLIC DI-GMP PHOSPHODIESTERASE PDEF"/>
    <property type="match status" value="1"/>
</dbReference>
<dbReference type="SMART" id="SM00052">
    <property type="entry name" value="EAL"/>
    <property type="match status" value="1"/>
</dbReference>
<evidence type="ECO:0000256" key="1">
    <source>
        <dbReference type="ARBA" id="ARBA00012282"/>
    </source>
</evidence>
<dbReference type="Pfam" id="PF00563">
    <property type="entry name" value="EAL"/>
    <property type="match status" value="1"/>
</dbReference>
<dbReference type="EMBL" id="CAAJGR010000020">
    <property type="protein sequence ID" value="VHO06015.1"/>
    <property type="molecule type" value="Genomic_DNA"/>
</dbReference>
<dbReference type="FunFam" id="3.20.20.450:FF:000001">
    <property type="entry name" value="Cyclic di-GMP phosphodiesterase yahA"/>
    <property type="match status" value="1"/>
</dbReference>
<dbReference type="GO" id="GO:0071111">
    <property type="term" value="F:cyclic-guanylate-specific phosphodiesterase activity"/>
    <property type="evidence" value="ECO:0007669"/>
    <property type="project" value="UniProtKB-EC"/>
</dbReference>
<dbReference type="CDD" id="cd01948">
    <property type="entry name" value="EAL"/>
    <property type="match status" value="1"/>
</dbReference>
<evidence type="ECO:0000313" key="5">
    <source>
        <dbReference type="EMBL" id="VHO06015.1"/>
    </source>
</evidence>
<reference evidence="5" key="1">
    <citation type="submission" date="2019-04" db="EMBL/GenBank/DDBJ databases">
        <authorList>
            <person name="Brambilla D."/>
        </authorList>
    </citation>
    <scope>NUCLEOTIDE SEQUENCE</scope>
    <source>
        <strain evidence="5">BAL1</strain>
    </source>
</reference>
<dbReference type="PROSITE" id="PS50887">
    <property type="entry name" value="GGDEF"/>
    <property type="match status" value="1"/>
</dbReference>
<dbReference type="PROSITE" id="PS50883">
    <property type="entry name" value="EAL"/>
    <property type="match status" value="1"/>
</dbReference>
<organism evidence="5">
    <name type="scientific">Rheinheimera sp. BAL341</name>
    <dbReference type="NCBI Taxonomy" id="1708203"/>
    <lineage>
        <taxon>Bacteria</taxon>
        <taxon>Pseudomonadati</taxon>
        <taxon>Pseudomonadota</taxon>
        <taxon>Gammaproteobacteria</taxon>
        <taxon>Chromatiales</taxon>
        <taxon>Chromatiaceae</taxon>
        <taxon>Rheinheimera</taxon>
    </lineage>
</organism>
<proteinExistence type="predicted"/>
<dbReference type="SUPFAM" id="SSF55073">
    <property type="entry name" value="Nucleotide cyclase"/>
    <property type="match status" value="1"/>
</dbReference>
<feature type="domain" description="GGDEF" evidence="4">
    <location>
        <begin position="1"/>
        <end position="40"/>
    </location>
</feature>
<dbReference type="InterPro" id="IPR000160">
    <property type="entry name" value="GGDEF_dom"/>
</dbReference>
<evidence type="ECO:0000259" key="4">
    <source>
        <dbReference type="PROSITE" id="PS50887"/>
    </source>
</evidence>
<dbReference type="EC" id="3.1.4.52" evidence="1"/>
<sequence>MGISLYPDHAKNSEDLVRAADAAMYKVKHAGRNHSAFYSDELTAQARQRVLLEGRLRQALKANQLACYYQPQVDIHSGQLTGAEVLLRWQDAELGFISPAVFIPLAESCGLIHQLGFWVLQQSCRQYSQWLAQGYKPFSLAVNVSAHQFGKEQLLDELQQILAETQMPAKYLELEVTESALMLDEDKVVNLMQQIKTLGVRLAIDDFGTGYSSLAYLKRLPLDVLKIDRRFIEHIPQANDDKQITSAIIALAHNMNFKVLAEGVETAEQLAFLQQQGCDYYQGYYFSKPLPAAEFATLLGKTAMDVS</sequence>
<dbReference type="PANTHER" id="PTHR33121:SF71">
    <property type="entry name" value="OXYGEN SENSOR PROTEIN DOSP"/>
    <property type="match status" value="1"/>
</dbReference>
<gene>
    <name evidence="5" type="ORF">BAL341_3085</name>
</gene>
<dbReference type="InterPro" id="IPR001633">
    <property type="entry name" value="EAL_dom"/>
</dbReference>
<keyword evidence="2" id="KW-0973">c-di-GMP</keyword>
<accession>A0A486XTS9</accession>
<feature type="domain" description="EAL" evidence="3">
    <location>
        <begin position="49"/>
        <end position="303"/>
    </location>
</feature>